<dbReference type="Proteomes" id="UP001497516">
    <property type="component" value="Chromosome 6"/>
</dbReference>
<sequence length="92" mass="11128">MMLFMMEYRYYLTMRPWWTHYIVRFTWTRDFVNHRCVVDLAMLIHSRHYRSCNLVEIPTLLGRDIGYYCDVVDSGAQNKLESETPPAQPTYL</sequence>
<evidence type="ECO:0000313" key="1">
    <source>
        <dbReference type="EMBL" id="CAL1396673.1"/>
    </source>
</evidence>
<dbReference type="EMBL" id="OZ034819">
    <property type="protein sequence ID" value="CAL1396673.1"/>
    <property type="molecule type" value="Genomic_DNA"/>
</dbReference>
<name>A0AAV2FG03_9ROSI</name>
<accession>A0AAV2FG03</accession>
<proteinExistence type="predicted"/>
<protein>
    <submittedName>
        <fullName evidence="1">Uncharacterized protein</fullName>
    </submittedName>
</protein>
<keyword evidence="2" id="KW-1185">Reference proteome</keyword>
<gene>
    <name evidence="1" type="ORF">LTRI10_LOCUS37028</name>
</gene>
<dbReference type="AlphaFoldDB" id="A0AAV2FG03"/>
<reference evidence="1 2" key="1">
    <citation type="submission" date="2024-04" db="EMBL/GenBank/DDBJ databases">
        <authorList>
            <person name="Fracassetti M."/>
        </authorList>
    </citation>
    <scope>NUCLEOTIDE SEQUENCE [LARGE SCALE GENOMIC DNA]</scope>
</reference>
<organism evidence="1 2">
    <name type="scientific">Linum trigynum</name>
    <dbReference type="NCBI Taxonomy" id="586398"/>
    <lineage>
        <taxon>Eukaryota</taxon>
        <taxon>Viridiplantae</taxon>
        <taxon>Streptophyta</taxon>
        <taxon>Embryophyta</taxon>
        <taxon>Tracheophyta</taxon>
        <taxon>Spermatophyta</taxon>
        <taxon>Magnoliopsida</taxon>
        <taxon>eudicotyledons</taxon>
        <taxon>Gunneridae</taxon>
        <taxon>Pentapetalae</taxon>
        <taxon>rosids</taxon>
        <taxon>fabids</taxon>
        <taxon>Malpighiales</taxon>
        <taxon>Linaceae</taxon>
        <taxon>Linum</taxon>
    </lineage>
</organism>
<evidence type="ECO:0000313" key="2">
    <source>
        <dbReference type="Proteomes" id="UP001497516"/>
    </source>
</evidence>